<keyword evidence="1" id="KW-1133">Transmembrane helix</keyword>
<keyword evidence="1" id="KW-0812">Transmembrane</keyword>
<name>R7UEQ3_CAPTE</name>
<evidence type="ECO:0000256" key="1">
    <source>
        <dbReference type="SAM" id="Phobius"/>
    </source>
</evidence>
<feature type="transmembrane region" description="Helical" evidence="1">
    <location>
        <begin position="249"/>
        <end position="273"/>
    </location>
</feature>
<evidence type="ECO:0000259" key="2">
    <source>
        <dbReference type="PROSITE" id="PS51212"/>
    </source>
</evidence>
<dbReference type="Proteomes" id="UP000014760">
    <property type="component" value="Unassembled WGS sequence"/>
</dbReference>
<dbReference type="EnsemblMetazoa" id="CapteT206239">
    <property type="protein sequence ID" value="CapteP206239"/>
    <property type="gene ID" value="CapteG206239"/>
</dbReference>
<reference evidence="5" key="1">
    <citation type="submission" date="2012-12" db="EMBL/GenBank/DDBJ databases">
        <authorList>
            <person name="Hellsten U."/>
            <person name="Grimwood J."/>
            <person name="Chapman J.A."/>
            <person name="Shapiro H."/>
            <person name="Aerts A."/>
            <person name="Otillar R.P."/>
            <person name="Terry A.Y."/>
            <person name="Boore J.L."/>
            <person name="Simakov O."/>
            <person name="Marletaz F."/>
            <person name="Cho S.-J."/>
            <person name="Edsinger-Gonzales E."/>
            <person name="Havlak P."/>
            <person name="Kuo D.-H."/>
            <person name="Larsson T."/>
            <person name="Lv J."/>
            <person name="Arendt D."/>
            <person name="Savage R."/>
            <person name="Osoegawa K."/>
            <person name="de Jong P."/>
            <person name="Lindberg D.R."/>
            <person name="Seaver E.C."/>
            <person name="Weisblat D.A."/>
            <person name="Putnam N.H."/>
            <person name="Grigoriev I.V."/>
            <person name="Rokhsar D.S."/>
        </authorList>
    </citation>
    <scope>NUCLEOTIDE SEQUENCE</scope>
    <source>
        <strain evidence="5">I ESC-2004</strain>
    </source>
</reference>
<dbReference type="EMBL" id="AMQN01023718">
    <property type="status" value="NOT_ANNOTATED_CDS"/>
    <property type="molecule type" value="Genomic_DNA"/>
</dbReference>
<accession>R7UEQ3</accession>
<keyword evidence="1" id="KW-0472">Membrane</keyword>
<keyword evidence="5" id="KW-1185">Reference proteome</keyword>
<evidence type="ECO:0000313" key="3">
    <source>
        <dbReference type="EMBL" id="ELU05014.1"/>
    </source>
</evidence>
<dbReference type="HOGENOM" id="CLU_785826_0_0_1"/>
<protein>
    <recommendedName>
        <fullName evidence="2">WSC domain-containing protein</fullName>
    </recommendedName>
</protein>
<reference evidence="4" key="3">
    <citation type="submission" date="2015-06" db="UniProtKB">
        <authorList>
            <consortium name="EnsemblMetazoa"/>
        </authorList>
    </citation>
    <scope>IDENTIFICATION</scope>
</reference>
<gene>
    <name evidence="3" type="ORF">CAPTEDRAFT_206239</name>
</gene>
<dbReference type="PROSITE" id="PS51212">
    <property type="entry name" value="WSC"/>
    <property type="match status" value="1"/>
</dbReference>
<sequence length="353" mass="39574">MRLMALHRGLPLDKTVHPGCQIFLPSETVHCCDNWKTTKARGLTFILKRHLGRGIWMIPNIILQYMYLTKGRNGALSEKPIEGDKGCVAVGGSFNERFHLAPPVNNSEECLLKCESDSYSYAALSQSVNKKQLCYCGNEIPHLAEDTNCAEQCQNWPSICGKTGYARVITTAGDSWGVHVSENLLIWFEAQTFCEGVEATFRHRSVQLSASITDLLSDHKYINTADEYWTQSSAFQFNPTELGTESPTLAIGISVAALIVVLTGLVVVVALYIHRNRQNRPTPKPTGKTNQTENVYDEITEMDSIHMNRLDRCSLIWLTSLGLGTRCLCTILYEAVRLTNKMLFTKMPCVFRK</sequence>
<dbReference type="InterPro" id="IPR002889">
    <property type="entry name" value="WSC_carb-bd"/>
</dbReference>
<evidence type="ECO:0000313" key="5">
    <source>
        <dbReference type="Proteomes" id="UP000014760"/>
    </source>
</evidence>
<proteinExistence type="predicted"/>
<feature type="transmembrane region" description="Helical" evidence="1">
    <location>
        <begin position="315"/>
        <end position="333"/>
    </location>
</feature>
<dbReference type="AlphaFoldDB" id="R7UEQ3"/>
<reference evidence="3 5" key="2">
    <citation type="journal article" date="2013" name="Nature">
        <title>Insights into bilaterian evolution from three spiralian genomes.</title>
        <authorList>
            <person name="Simakov O."/>
            <person name="Marletaz F."/>
            <person name="Cho S.J."/>
            <person name="Edsinger-Gonzales E."/>
            <person name="Havlak P."/>
            <person name="Hellsten U."/>
            <person name="Kuo D.H."/>
            <person name="Larsson T."/>
            <person name="Lv J."/>
            <person name="Arendt D."/>
            <person name="Savage R."/>
            <person name="Osoegawa K."/>
            <person name="de Jong P."/>
            <person name="Grimwood J."/>
            <person name="Chapman J.A."/>
            <person name="Shapiro H."/>
            <person name="Aerts A."/>
            <person name="Otillar R.P."/>
            <person name="Terry A.Y."/>
            <person name="Boore J.L."/>
            <person name="Grigoriev I.V."/>
            <person name="Lindberg D.R."/>
            <person name="Seaver E.C."/>
            <person name="Weisblat D.A."/>
            <person name="Putnam N.H."/>
            <person name="Rokhsar D.S."/>
        </authorList>
    </citation>
    <scope>NUCLEOTIDE SEQUENCE</scope>
    <source>
        <strain evidence="3 5">I ESC-2004</strain>
    </source>
</reference>
<dbReference type="EMBL" id="KB301881">
    <property type="protein sequence ID" value="ELU05014.1"/>
    <property type="molecule type" value="Genomic_DNA"/>
</dbReference>
<evidence type="ECO:0000313" key="4">
    <source>
        <dbReference type="EnsemblMetazoa" id="CapteP206239"/>
    </source>
</evidence>
<feature type="domain" description="WSC" evidence="2">
    <location>
        <begin position="81"/>
        <end position="172"/>
    </location>
</feature>
<organism evidence="3">
    <name type="scientific">Capitella teleta</name>
    <name type="common">Polychaete worm</name>
    <dbReference type="NCBI Taxonomy" id="283909"/>
    <lineage>
        <taxon>Eukaryota</taxon>
        <taxon>Metazoa</taxon>
        <taxon>Spiralia</taxon>
        <taxon>Lophotrochozoa</taxon>
        <taxon>Annelida</taxon>
        <taxon>Polychaeta</taxon>
        <taxon>Sedentaria</taxon>
        <taxon>Scolecida</taxon>
        <taxon>Capitellidae</taxon>
        <taxon>Capitella</taxon>
    </lineage>
</organism>